<dbReference type="Proteomes" id="UP000427906">
    <property type="component" value="Chromosome"/>
</dbReference>
<reference evidence="1 2" key="1">
    <citation type="submission" date="2019-11" db="EMBL/GenBank/DDBJ databases">
        <title>Comparative genomics of hydrocarbon-degrading Desulfosarcina strains.</title>
        <authorList>
            <person name="Watanabe M."/>
            <person name="Kojima H."/>
            <person name="Fukui M."/>
        </authorList>
    </citation>
    <scope>NUCLEOTIDE SEQUENCE [LARGE SCALE GENOMIC DNA]</scope>
    <source>
        <strain evidence="1 2">PL12</strain>
    </source>
</reference>
<proteinExistence type="predicted"/>
<dbReference type="EMBL" id="AP021874">
    <property type="protein sequence ID" value="BBO67599.1"/>
    <property type="molecule type" value="Genomic_DNA"/>
</dbReference>
<organism evidence="1 2">
    <name type="scientific">Desulfosarcina alkanivorans</name>
    <dbReference type="NCBI Taxonomy" id="571177"/>
    <lineage>
        <taxon>Bacteria</taxon>
        <taxon>Pseudomonadati</taxon>
        <taxon>Thermodesulfobacteriota</taxon>
        <taxon>Desulfobacteria</taxon>
        <taxon>Desulfobacterales</taxon>
        <taxon>Desulfosarcinaceae</taxon>
        <taxon>Desulfosarcina</taxon>
    </lineage>
</organism>
<protein>
    <submittedName>
        <fullName evidence="1">Uncharacterized protein</fullName>
    </submittedName>
</protein>
<dbReference type="AlphaFoldDB" id="A0A5K7YI97"/>
<name>A0A5K7YI97_9BACT</name>
<evidence type="ECO:0000313" key="1">
    <source>
        <dbReference type="EMBL" id="BBO67599.1"/>
    </source>
</evidence>
<dbReference type="KEGG" id="dalk:DSCA_15290"/>
<gene>
    <name evidence="1" type="ORF">DSCA_15290</name>
</gene>
<evidence type="ECO:0000313" key="2">
    <source>
        <dbReference type="Proteomes" id="UP000427906"/>
    </source>
</evidence>
<sequence>MLEGKRTGREAGGSDAVDRDSALDAVAVLAGTDIPFIRPNSAGQRLHRQVLQLPESLGSLFRQGFQGP</sequence>
<keyword evidence="2" id="KW-1185">Reference proteome</keyword>
<accession>A0A5K7YI97</accession>